<organism evidence="1 2">
    <name type="scientific">Ficus carica</name>
    <name type="common">Common fig</name>
    <dbReference type="NCBI Taxonomy" id="3494"/>
    <lineage>
        <taxon>Eukaryota</taxon>
        <taxon>Viridiplantae</taxon>
        <taxon>Streptophyta</taxon>
        <taxon>Embryophyta</taxon>
        <taxon>Tracheophyta</taxon>
        <taxon>Spermatophyta</taxon>
        <taxon>Magnoliopsida</taxon>
        <taxon>eudicotyledons</taxon>
        <taxon>Gunneridae</taxon>
        <taxon>Pentapetalae</taxon>
        <taxon>rosids</taxon>
        <taxon>fabids</taxon>
        <taxon>Rosales</taxon>
        <taxon>Moraceae</taxon>
        <taxon>Ficeae</taxon>
        <taxon>Ficus</taxon>
    </lineage>
</organism>
<comment type="caution">
    <text evidence="1">The sequence shown here is derived from an EMBL/GenBank/DDBJ whole genome shotgun (WGS) entry which is preliminary data.</text>
</comment>
<dbReference type="Gramene" id="FCD_00019667-RA">
    <property type="protein sequence ID" value="FCD_00019667-RA:cds"/>
    <property type="gene ID" value="FCD_00019667"/>
</dbReference>
<accession>A0AA87YPA4</accession>
<evidence type="ECO:0000313" key="1">
    <source>
        <dbReference type="EMBL" id="GMN19312.1"/>
    </source>
</evidence>
<gene>
    <name evidence="1" type="ORF">TIFTF001_039778</name>
</gene>
<reference evidence="1" key="1">
    <citation type="submission" date="2023-07" db="EMBL/GenBank/DDBJ databases">
        <title>draft genome sequence of fig (Ficus carica).</title>
        <authorList>
            <person name="Takahashi T."/>
            <person name="Nishimura K."/>
        </authorList>
    </citation>
    <scope>NUCLEOTIDE SEQUENCE</scope>
</reference>
<proteinExistence type="predicted"/>
<sequence length="177" mass="20963">MEHSVILREERYRTVREEQYEYYVELPQEDSLKLKLEEFAKRAEEKAFGDYQKRNNHYQQAAGGYKGPYLHATFVNQGQHQQPPMAQKQKTRFSHPEVHYQQPLPHKLETAVVYHDGHAAPYPRTGFTQQGQFEQPNMRNQAPWKKTHGRVPNCDEVAQLYGGVVFKEYDRNKMRRA</sequence>
<evidence type="ECO:0000313" key="2">
    <source>
        <dbReference type="Proteomes" id="UP001187192"/>
    </source>
</evidence>
<name>A0AA87YPA4_FICCA</name>
<dbReference type="Proteomes" id="UP001187192">
    <property type="component" value="Unassembled WGS sequence"/>
</dbReference>
<protein>
    <submittedName>
        <fullName evidence="1">Uncharacterized protein</fullName>
    </submittedName>
</protein>
<dbReference type="EMBL" id="BTGU01001237">
    <property type="protein sequence ID" value="GMN19312.1"/>
    <property type="molecule type" value="Genomic_DNA"/>
</dbReference>
<dbReference type="AlphaFoldDB" id="A0AA87YPA4"/>
<keyword evidence="2" id="KW-1185">Reference proteome</keyword>